<evidence type="ECO:0000256" key="8">
    <source>
        <dbReference type="ARBA" id="ARBA00054958"/>
    </source>
</evidence>
<dbReference type="Gene3D" id="1.10.1450.10">
    <property type="entry name" value="Tetraspanin"/>
    <property type="match status" value="1"/>
</dbReference>
<dbReference type="PANTHER" id="PTHR19282">
    <property type="entry name" value="TETRASPANIN"/>
    <property type="match status" value="1"/>
</dbReference>
<dbReference type="PANTHER" id="PTHR19282:SF216">
    <property type="entry name" value="TETRASPANIN-1"/>
    <property type="match status" value="1"/>
</dbReference>
<evidence type="ECO:0000256" key="3">
    <source>
        <dbReference type="ARBA" id="ARBA00022692"/>
    </source>
</evidence>
<dbReference type="GeneTree" id="ENSGT00940000155083"/>
<accession>A0A8C9RXI5</accession>
<evidence type="ECO:0000256" key="7">
    <source>
        <dbReference type="ARBA" id="ARBA00046464"/>
    </source>
</evidence>
<keyword evidence="4 9" id="KW-1133">Transmembrane helix</keyword>
<dbReference type="InterPro" id="IPR008952">
    <property type="entry name" value="Tetraspanin_EC2_sf"/>
</dbReference>
<dbReference type="OrthoDB" id="438211at2759"/>
<sequence length="267" mass="28441">MALSGCAQICKCILILFNTVFGLVGFGMVALGLWLRFSSVTQRIFDVNLDTQAFVIGIILLIVLGILMFITSILGNCGACSESRCALAAFCFMLGLLAGAEIAAGVLTFQNRGKAGEKLSEFYQTVYVQYVNTAGDPSMSITLTFFHKMFECCGILGRVLEPIVKETCPYEGIVQAIVTPPCPSVIPNIIDTKASAFLGGFVGIAAIMIIAMICSRVLYTGISDSVSSLPPYILLSSPAISLQDPSLFPGYIRNPSLNEAVSLTDAS</sequence>
<dbReference type="PRINTS" id="PR00259">
    <property type="entry name" value="TMFOUR"/>
</dbReference>
<comment type="function">
    <text evidence="8">Structural component of specialized membrane microdomains known as tetraspanin-enriched microdomains (TERMs), which act as platforms for receptor clustering and signaling. Participates thereby in diverse biological functions such as cell signal transduction, adhesion, migration and protein trafficking. Regulates neuronal differentiation in response to NGF by facilitating NGF-mediated activation of NTRK1/TRKA receptor tyrosine kinase and subsequent downstream signaling pathways. Plays a role in the inhibition of TNFalpha-induced apoptosis. Mechanistically, inhibits the NF-kappa-B signaling pathway by blocking phosphorylation of CHUK. Also promotes the stability of the thiamine transporter 1/SLC19A2 in intestinal epithelial cells leading to an increase of thiamine uptake process.</text>
</comment>
<dbReference type="Pfam" id="PF00335">
    <property type="entry name" value="Tetraspanin"/>
    <property type="match status" value="1"/>
</dbReference>
<reference evidence="10" key="3">
    <citation type="submission" date="2025-09" db="UniProtKB">
        <authorList>
            <consortium name="Ensembl"/>
        </authorList>
    </citation>
    <scope>IDENTIFICATION</scope>
</reference>
<comment type="similarity">
    <text evidence="2 9">Belongs to the tetraspanin (TM4SF) family.</text>
</comment>
<keyword evidence="6" id="KW-0325">Glycoprotein</keyword>
<evidence type="ECO:0000256" key="5">
    <source>
        <dbReference type="ARBA" id="ARBA00023136"/>
    </source>
</evidence>
<evidence type="ECO:0000256" key="1">
    <source>
        <dbReference type="ARBA" id="ARBA00004127"/>
    </source>
</evidence>
<dbReference type="PIRSF" id="PIRSF002419">
    <property type="entry name" value="Tetraspanin"/>
    <property type="match status" value="1"/>
</dbReference>
<proteinExistence type="inferred from homology"/>
<dbReference type="Proteomes" id="UP000694397">
    <property type="component" value="Chromosome 3"/>
</dbReference>
<keyword evidence="3 9" id="KW-0812">Transmembrane</keyword>
<dbReference type="SUPFAM" id="SSF48652">
    <property type="entry name" value="Tetraspanin"/>
    <property type="match status" value="1"/>
</dbReference>
<name>A0A8C9RXI5_SCLFO</name>
<feature type="transmembrane region" description="Helical" evidence="9">
    <location>
        <begin position="54"/>
        <end position="74"/>
    </location>
</feature>
<organism evidence="10 11">
    <name type="scientific">Scleropages formosus</name>
    <name type="common">Asian bonytongue</name>
    <name type="synonym">Osteoglossum formosum</name>
    <dbReference type="NCBI Taxonomy" id="113540"/>
    <lineage>
        <taxon>Eukaryota</taxon>
        <taxon>Metazoa</taxon>
        <taxon>Chordata</taxon>
        <taxon>Craniata</taxon>
        <taxon>Vertebrata</taxon>
        <taxon>Euteleostomi</taxon>
        <taxon>Actinopterygii</taxon>
        <taxon>Neopterygii</taxon>
        <taxon>Teleostei</taxon>
        <taxon>Osteoglossocephala</taxon>
        <taxon>Osteoglossomorpha</taxon>
        <taxon>Osteoglossiformes</taxon>
        <taxon>Osteoglossidae</taxon>
        <taxon>Scleropages</taxon>
    </lineage>
</organism>
<keyword evidence="5 9" id="KW-0472">Membrane</keyword>
<evidence type="ECO:0000256" key="6">
    <source>
        <dbReference type="ARBA" id="ARBA00023180"/>
    </source>
</evidence>
<dbReference type="AlphaFoldDB" id="A0A8C9RXI5"/>
<feature type="transmembrane region" description="Helical" evidence="9">
    <location>
        <begin position="196"/>
        <end position="219"/>
    </location>
</feature>
<dbReference type="GO" id="GO:0012505">
    <property type="term" value="C:endomembrane system"/>
    <property type="evidence" value="ECO:0007669"/>
    <property type="project" value="UniProtKB-SubCell"/>
</dbReference>
<reference evidence="10" key="2">
    <citation type="submission" date="2025-08" db="UniProtKB">
        <authorList>
            <consortium name="Ensembl"/>
        </authorList>
    </citation>
    <scope>IDENTIFICATION</scope>
</reference>
<protein>
    <recommendedName>
        <fullName evidence="9">Tetraspanin</fullName>
    </recommendedName>
</protein>
<dbReference type="InterPro" id="IPR000301">
    <property type="entry name" value="Tetraspanin_animals"/>
</dbReference>
<evidence type="ECO:0000256" key="2">
    <source>
        <dbReference type="ARBA" id="ARBA00006840"/>
    </source>
</evidence>
<feature type="transmembrane region" description="Helical" evidence="9">
    <location>
        <begin position="86"/>
        <end position="109"/>
    </location>
</feature>
<reference evidence="10 11" key="1">
    <citation type="submission" date="2019-04" db="EMBL/GenBank/DDBJ databases">
        <authorList>
            <consortium name="Wellcome Sanger Institute Data Sharing"/>
        </authorList>
    </citation>
    <scope>NUCLEOTIDE SEQUENCE [LARGE SCALE GENOMIC DNA]</scope>
</reference>
<dbReference type="GO" id="GO:0005886">
    <property type="term" value="C:plasma membrane"/>
    <property type="evidence" value="ECO:0007669"/>
    <property type="project" value="TreeGrafter"/>
</dbReference>
<comment type="subcellular location">
    <subcellularLocation>
        <location evidence="1">Endomembrane system</location>
        <topology evidence="1">Multi-pass membrane protein</topology>
    </subcellularLocation>
    <subcellularLocation>
        <location evidence="9">Membrane</location>
        <topology evidence="9">Multi-pass membrane protein</topology>
    </subcellularLocation>
</comment>
<comment type="subunit">
    <text evidence="7">Interacts with SLC19A2. Interacts with NTRK1/TRKA.</text>
</comment>
<evidence type="ECO:0000313" key="10">
    <source>
        <dbReference type="Ensembl" id="ENSSFOP00015020628.2"/>
    </source>
</evidence>
<evidence type="ECO:0000256" key="9">
    <source>
        <dbReference type="RuleBase" id="RU361218"/>
    </source>
</evidence>
<dbReference type="InterPro" id="IPR018499">
    <property type="entry name" value="Tetraspanin/Peripherin"/>
</dbReference>
<feature type="transmembrane region" description="Helical" evidence="9">
    <location>
        <begin position="12"/>
        <end position="34"/>
    </location>
</feature>
<dbReference type="Ensembl" id="ENSSFOT00015020861.2">
    <property type="protein sequence ID" value="ENSSFOP00015020628.2"/>
    <property type="gene ID" value="ENSSFOG00015013268.2"/>
</dbReference>
<evidence type="ECO:0000313" key="11">
    <source>
        <dbReference type="Proteomes" id="UP000694397"/>
    </source>
</evidence>
<evidence type="ECO:0000256" key="4">
    <source>
        <dbReference type="ARBA" id="ARBA00022989"/>
    </source>
</evidence>
<gene>
    <name evidence="10" type="primary">zgc:65811</name>
</gene>
<keyword evidence="11" id="KW-1185">Reference proteome</keyword>